<proteinExistence type="predicted"/>
<accession>A0AAU9K182</accession>
<gene>
    <name evidence="2" type="ORF">BSTOLATCC_MIC51208</name>
</gene>
<keyword evidence="1" id="KW-1133">Transmembrane helix</keyword>
<evidence type="ECO:0000256" key="1">
    <source>
        <dbReference type="SAM" id="Phobius"/>
    </source>
</evidence>
<feature type="transmembrane region" description="Helical" evidence="1">
    <location>
        <begin position="20"/>
        <end position="42"/>
    </location>
</feature>
<keyword evidence="3" id="KW-1185">Reference proteome</keyword>
<feature type="transmembrane region" description="Helical" evidence="1">
    <location>
        <begin position="101"/>
        <end position="121"/>
    </location>
</feature>
<organism evidence="2 3">
    <name type="scientific">Blepharisma stoltei</name>
    <dbReference type="NCBI Taxonomy" id="1481888"/>
    <lineage>
        <taxon>Eukaryota</taxon>
        <taxon>Sar</taxon>
        <taxon>Alveolata</taxon>
        <taxon>Ciliophora</taxon>
        <taxon>Postciliodesmatophora</taxon>
        <taxon>Heterotrichea</taxon>
        <taxon>Heterotrichida</taxon>
        <taxon>Blepharismidae</taxon>
        <taxon>Blepharisma</taxon>
    </lineage>
</organism>
<dbReference type="EMBL" id="CAJZBQ010000051">
    <property type="protein sequence ID" value="CAG9330627.1"/>
    <property type="molecule type" value="Genomic_DNA"/>
</dbReference>
<name>A0AAU9K182_9CILI</name>
<evidence type="ECO:0000313" key="2">
    <source>
        <dbReference type="EMBL" id="CAG9330627.1"/>
    </source>
</evidence>
<sequence>MILGKINICHSYRFQKYSSLTIVFGGQYSSITGSDLYPYAWVNFYYSLGWTKAPFLKREHNVSLREFLVILIQFKIKLSICHSLRFQKSSISNAGSGRQYFALWNICFYPHLSLLVLLVGYI</sequence>
<dbReference type="Proteomes" id="UP001162131">
    <property type="component" value="Unassembled WGS sequence"/>
</dbReference>
<dbReference type="AlphaFoldDB" id="A0AAU9K182"/>
<keyword evidence="1" id="KW-0812">Transmembrane</keyword>
<keyword evidence="1" id="KW-0472">Membrane</keyword>
<evidence type="ECO:0000313" key="3">
    <source>
        <dbReference type="Proteomes" id="UP001162131"/>
    </source>
</evidence>
<reference evidence="2" key="1">
    <citation type="submission" date="2021-09" db="EMBL/GenBank/DDBJ databases">
        <authorList>
            <consortium name="AG Swart"/>
            <person name="Singh M."/>
            <person name="Singh A."/>
            <person name="Seah K."/>
            <person name="Emmerich C."/>
        </authorList>
    </citation>
    <scope>NUCLEOTIDE SEQUENCE</scope>
    <source>
        <strain evidence="2">ATCC30299</strain>
    </source>
</reference>
<comment type="caution">
    <text evidence="2">The sequence shown here is derived from an EMBL/GenBank/DDBJ whole genome shotgun (WGS) entry which is preliminary data.</text>
</comment>
<protein>
    <submittedName>
        <fullName evidence="2">Uncharacterized protein</fullName>
    </submittedName>
</protein>